<organism evidence="1 2">
    <name type="scientific">Accipiter nisus</name>
    <name type="common">Eurasian sparrowhawk</name>
    <dbReference type="NCBI Taxonomy" id="211598"/>
    <lineage>
        <taxon>Eukaryota</taxon>
        <taxon>Metazoa</taxon>
        <taxon>Chordata</taxon>
        <taxon>Craniata</taxon>
        <taxon>Vertebrata</taxon>
        <taxon>Euteleostomi</taxon>
        <taxon>Archelosauria</taxon>
        <taxon>Archosauria</taxon>
        <taxon>Dinosauria</taxon>
        <taxon>Saurischia</taxon>
        <taxon>Theropoda</taxon>
        <taxon>Coelurosauria</taxon>
        <taxon>Aves</taxon>
        <taxon>Neognathae</taxon>
        <taxon>Neoaves</taxon>
        <taxon>Telluraves</taxon>
        <taxon>Accipitrimorphae</taxon>
        <taxon>Accipitriformes</taxon>
        <taxon>Accipitridae</taxon>
        <taxon>Accipitrinae</taxon>
        <taxon>Accipiter</taxon>
    </lineage>
</organism>
<sequence>MKRKWEERLKKVEELASHYERNPLPPVYRPKLSKPFLPSSVWKIFCRQAEAFDYVKTCKEVNYLLGVCLYSLGTFKVELHVKAWLTVKSLSDCKIFFFLSFFPPLLPNPETASVF</sequence>
<keyword evidence="2" id="KW-1185">Reference proteome</keyword>
<protein>
    <submittedName>
        <fullName evidence="1">Uncharacterized protein</fullName>
    </submittedName>
</protein>
<evidence type="ECO:0000313" key="1">
    <source>
        <dbReference type="Ensembl" id="ENSANIP00000004880.1"/>
    </source>
</evidence>
<reference evidence="1" key="2">
    <citation type="submission" date="2025-09" db="UniProtKB">
        <authorList>
            <consortium name="Ensembl"/>
        </authorList>
    </citation>
    <scope>IDENTIFICATION</scope>
</reference>
<evidence type="ECO:0000313" key="2">
    <source>
        <dbReference type="Proteomes" id="UP000694541"/>
    </source>
</evidence>
<dbReference type="AlphaFoldDB" id="A0A8B9MAZ0"/>
<reference evidence="1" key="1">
    <citation type="submission" date="2025-08" db="UniProtKB">
        <authorList>
            <consortium name="Ensembl"/>
        </authorList>
    </citation>
    <scope>IDENTIFICATION</scope>
</reference>
<name>A0A8B9MAZ0_9AVES</name>
<dbReference type="Proteomes" id="UP000694541">
    <property type="component" value="Unplaced"/>
</dbReference>
<dbReference type="Ensembl" id="ENSANIT00000005046.1">
    <property type="protein sequence ID" value="ENSANIP00000004880.1"/>
    <property type="gene ID" value="ENSANIG00000003344.1"/>
</dbReference>
<accession>A0A8B9MAZ0</accession>
<proteinExistence type="predicted"/>